<feature type="region of interest" description="Disordered" evidence="1">
    <location>
        <begin position="42"/>
        <end position="63"/>
    </location>
</feature>
<dbReference type="AlphaFoldDB" id="A0A0L0GC68"/>
<reference evidence="2 3" key="1">
    <citation type="submission" date="2011-02" db="EMBL/GenBank/DDBJ databases">
        <title>The Genome Sequence of Sphaeroforma arctica JP610.</title>
        <authorList>
            <consortium name="The Broad Institute Genome Sequencing Platform"/>
            <person name="Russ C."/>
            <person name="Cuomo C."/>
            <person name="Young S.K."/>
            <person name="Zeng Q."/>
            <person name="Gargeya S."/>
            <person name="Alvarado L."/>
            <person name="Berlin A."/>
            <person name="Chapman S.B."/>
            <person name="Chen Z."/>
            <person name="Freedman E."/>
            <person name="Gellesch M."/>
            <person name="Goldberg J."/>
            <person name="Griggs A."/>
            <person name="Gujja S."/>
            <person name="Heilman E."/>
            <person name="Heiman D."/>
            <person name="Howarth C."/>
            <person name="Mehta T."/>
            <person name="Neiman D."/>
            <person name="Pearson M."/>
            <person name="Roberts A."/>
            <person name="Saif S."/>
            <person name="Shea T."/>
            <person name="Shenoy N."/>
            <person name="Sisk P."/>
            <person name="Stolte C."/>
            <person name="Sykes S."/>
            <person name="White J."/>
            <person name="Yandava C."/>
            <person name="Burger G."/>
            <person name="Gray M.W."/>
            <person name="Holland P.W.H."/>
            <person name="King N."/>
            <person name="Lang F.B.F."/>
            <person name="Roger A.J."/>
            <person name="Ruiz-Trillo I."/>
            <person name="Haas B."/>
            <person name="Nusbaum C."/>
            <person name="Birren B."/>
        </authorList>
    </citation>
    <scope>NUCLEOTIDE SEQUENCE [LARGE SCALE GENOMIC DNA]</scope>
    <source>
        <strain evidence="2 3">JP610</strain>
    </source>
</reference>
<evidence type="ECO:0000256" key="1">
    <source>
        <dbReference type="SAM" id="MobiDB-lite"/>
    </source>
</evidence>
<gene>
    <name evidence="2" type="ORF">SARC_01263</name>
</gene>
<name>A0A0L0GC68_9EUKA</name>
<sequence length="63" mass="6625">MVRFLQIVASVVAEGHWRIGQSSPRDRTLDTTPGQDNLTHAALETEGHGVKDPGAGTLTKGGS</sequence>
<evidence type="ECO:0000313" key="2">
    <source>
        <dbReference type="EMBL" id="KNC86582.1"/>
    </source>
</evidence>
<dbReference type="Proteomes" id="UP000054560">
    <property type="component" value="Unassembled WGS sequence"/>
</dbReference>
<organism evidence="2 3">
    <name type="scientific">Sphaeroforma arctica JP610</name>
    <dbReference type="NCBI Taxonomy" id="667725"/>
    <lineage>
        <taxon>Eukaryota</taxon>
        <taxon>Ichthyosporea</taxon>
        <taxon>Ichthyophonida</taxon>
        <taxon>Sphaeroforma</taxon>
    </lineage>
</organism>
<dbReference type="EMBL" id="KQ241645">
    <property type="protein sequence ID" value="KNC86582.1"/>
    <property type="molecule type" value="Genomic_DNA"/>
</dbReference>
<accession>A0A0L0GC68</accession>
<dbReference type="GeneID" id="25901767"/>
<evidence type="ECO:0000313" key="3">
    <source>
        <dbReference type="Proteomes" id="UP000054560"/>
    </source>
</evidence>
<proteinExistence type="predicted"/>
<keyword evidence="3" id="KW-1185">Reference proteome</keyword>
<protein>
    <submittedName>
        <fullName evidence="2">Uncharacterized protein</fullName>
    </submittedName>
</protein>
<dbReference type="RefSeq" id="XP_014160484.1">
    <property type="nucleotide sequence ID" value="XM_014305009.1"/>
</dbReference>